<dbReference type="CDD" id="cd02440">
    <property type="entry name" value="AdoMet_MTases"/>
    <property type="match status" value="1"/>
</dbReference>
<dbReference type="EC" id="6.1.1.15" evidence="1"/>
<dbReference type="GO" id="GO:0005739">
    <property type="term" value="C:mitochondrion"/>
    <property type="evidence" value="ECO:0007669"/>
    <property type="project" value="TreeGrafter"/>
</dbReference>
<dbReference type="PANTHER" id="PTHR42753:SF2">
    <property type="entry name" value="PROLINE--TRNA LIGASE"/>
    <property type="match status" value="1"/>
</dbReference>
<dbReference type="InterPro" id="IPR056743">
    <property type="entry name" value="TRM5-TYW2-like_MTfase"/>
</dbReference>
<keyword evidence="8" id="KW-0030">Aminoacyl-tRNA synthetase</keyword>
<feature type="domain" description="SAM-dependent methyltransferase TRM5/TYW2-type" evidence="12">
    <location>
        <begin position="557"/>
        <end position="843"/>
    </location>
</feature>
<dbReference type="PROSITE" id="PS51684">
    <property type="entry name" value="SAM_MT_TRM5_TYW2"/>
    <property type="match status" value="1"/>
</dbReference>
<dbReference type="GO" id="GO:0006400">
    <property type="term" value="P:tRNA modification"/>
    <property type="evidence" value="ECO:0007669"/>
    <property type="project" value="UniProtKB-ARBA"/>
</dbReference>
<dbReference type="InterPro" id="IPR002316">
    <property type="entry name" value="Pro-tRNA-ligase_IIa"/>
</dbReference>
<evidence type="ECO:0000313" key="14">
    <source>
        <dbReference type="Proteomes" id="UP000276991"/>
    </source>
</evidence>
<evidence type="ECO:0000256" key="4">
    <source>
        <dbReference type="ARBA" id="ARBA00022691"/>
    </source>
</evidence>
<dbReference type="SUPFAM" id="SSF55681">
    <property type="entry name" value="Class II aaRS and biotin synthetases"/>
    <property type="match status" value="1"/>
</dbReference>
<dbReference type="InterPro" id="IPR002314">
    <property type="entry name" value="aa-tRNA-synt_IIb"/>
</dbReference>
<dbReference type="GO" id="GO:0006433">
    <property type="term" value="P:prolyl-tRNA aminoacylation"/>
    <property type="evidence" value="ECO:0007669"/>
    <property type="project" value="InterPro"/>
</dbReference>
<accession>A0A498SIM9</accession>
<keyword evidence="4" id="KW-0949">S-adenosyl-L-methionine</keyword>
<evidence type="ECO:0000256" key="6">
    <source>
        <dbReference type="ARBA" id="ARBA00022840"/>
    </source>
</evidence>
<evidence type="ECO:0000256" key="8">
    <source>
        <dbReference type="ARBA" id="ARBA00023146"/>
    </source>
</evidence>
<evidence type="ECO:0000259" key="11">
    <source>
        <dbReference type="PROSITE" id="PS50862"/>
    </source>
</evidence>
<keyword evidence="5" id="KW-0547">Nucleotide-binding</keyword>
<dbReference type="GO" id="GO:0005524">
    <property type="term" value="F:ATP binding"/>
    <property type="evidence" value="ECO:0007669"/>
    <property type="project" value="UniProtKB-KW"/>
</dbReference>
<evidence type="ECO:0000259" key="12">
    <source>
        <dbReference type="PROSITE" id="PS51684"/>
    </source>
</evidence>
<evidence type="ECO:0000256" key="1">
    <source>
        <dbReference type="ARBA" id="ARBA00012831"/>
    </source>
</evidence>
<keyword evidence="3" id="KW-0808">Transferase</keyword>
<gene>
    <name evidence="13" type="ORF">NAV_LOCUS6411</name>
</gene>
<organism evidence="13 14">
    <name type="scientific">Acanthocheilonema viteae</name>
    <name type="common">Filarial nematode worm</name>
    <name type="synonym">Dipetalonema viteae</name>
    <dbReference type="NCBI Taxonomy" id="6277"/>
    <lineage>
        <taxon>Eukaryota</taxon>
        <taxon>Metazoa</taxon>
        <taxon>Ecdysozoa</taxon>
        <taxon>Nematoda</taxon>
        <taxon>Chromadorea</taxon>
        <taxon>Rhabditida</taxon>
        <taxon>Spirurina</taxon>
        <taxon>Spiruromorpha</taxon>
        <taxon>Filarioidea</taxon>
        <taxon>Onchocercidae</taxon>
        <taxon>Acanthocheilonema</taxon>
    </lineage>
</organism>
<dbReference type="InterPro" id="IPR050062">
    <property type="entry name" value="Pro-tRNA_synthetase"/>
</dbReference>
<feature type="domain" description="Aminoacyl-transfer RNA synthetases class-II family profile" evidence="11">
    <location>
        <begin position="53"/>
        <end position="305"/>
    </location>
</feature>
<dbReference type="OrthoDB" id="10267474at2759"/>
<dbReference type="SUPFAM" id="SSF52954">
    <property type="entry name" value="Class II aaRS ABD-related"/>
    <property type="match status" value="1"/>
</dbReference>
<reference evidence="13 14" key="1">
    <citation type="submission" date="2018-08" db="EMBL/GenBank/DDBJ databases">
        <authorList>
            <person name="Laetsch R D."/>
            <person name="Stevens L."/>
            <person name="Kumar S."/>
            <person name="Blaxter L. M."/>
        </authorList>
    </citation>
    <scope>NUCLEOTIDE SEQUENCE [LARGE SCALE GENOMIC DNA]</scope>
</reference>
<name>A0A498SIM9_ACAVI</name>
<evidence type="ECO:0000256" key="2">
    <source>
        <dbReference type="ARBA" id="ARBA00022598"/>
    </source>
</evidence>
<evidence type="ECO:0000256" key="10">
    <source>
        <dbReference type="ARBA" id="ARBA00047671"/>
    </source>
</evidence>
<dbReference type="PROSITE" id="PS50862">
    <property type="entry name" value="AA_TRNA_LIGASE_II"/>
    <property type="match status" value="1"/>
</dbReference>
<evidence type="ECO:0000256" key="3">
    <source>
        <dbReference type="ARBA" id="ARBA00022679"/>
    </source>
</evidence>
<dbReference type="SUPFAM" id="SSF53335">
    <property type="entry name" value="S-adenosyl-L-methionine-dependent methyltransferases"/>
    <property type="match status" value="1"/>
</dbReference>
<dbReference type="InterPro" id="IPR006195">
    <property type="entry name" value="aa-tRNA-synth_II"/>
</dbReference>
<dbReference type="InterPro" id="IPR045864">
    <property type="entry name" value="aa-tRNA-synth_II/BPL/LPL"/>
</dbReference>
<keyword evidence="7" id="KW-0648">Protein biosynthesis</keyword>
<dbReference type="Gene3D" id="3.80.10.10">
    <property type="entry name" value="Ribonuclease Inhibitor"/>
    <property type="match status" value="1"/>
</dbReference>
<dbReference type="GO" id="GO:0016740">
    <property type="term" value="F:transferase activity"/>
    <property type="evidence" value="ECO:0007669"/>
    <property type="project" value="UniProtKB-KW"/>
</dbReference>
<protein>
    <recommendedName>
        <fullName evidence="1">proline--tRNA ligase</fullName>
        <ecNumber evidence="1">6.1.1.15</ecNumber>
    </recommendedName>
    <alternativeName>
        <fullName evidence="9">Prolyl-tRNA synthetase</fullName>
    </alternativeName>
</protein>
<dbReference type="EMBL" id="UPTC01001310">
    <property type="protein sequence ID" value="VBB31620.1"/>
    <property type="molecule type" value="Genomic_DNA"/>
</dbReference>
<keyword evidence="2" id="KW-0436">Ligase</keyword>
<keyword evidence="14" id="KW-1185">Reference proteome</keyword>
<sequence>MRVHRASTMLLGSLDVKAKTAQIFHQLMLSKALIAQEHKGLYSILPIVIEIELNAIGAHKISMPVLGAKEMWQKAGRWNVFESEMFHLSDKTNQAFCLQPTHEEMVTKLVAEQGKLRQTIYPLMLYQTGPKFRDETVVGHGLLRSREFLMNDLYSFDVTAENASYTYNLVSEAYRRIFRDRLGINFYIVRADAGNIGGDISHEYHLPCETGRDSIAYCAKCSLGVNHDLLKRGEKPCCCSEECISTVETIEIAHTFQLGDLFTKKFGAKHNGQSLIMNCFGIGIGRMIAALINSMSSSTRALRLPYALTPFKVAVILPNKTQTKTMAFAQDVIDSLNQISSLQDDIFVDDRLDNSIGRRLLAAANLGIPHILVIGNQTARTLTSNPTVEYYKTEAYSDEPISVGDVEYAEISRIIANLLVLLAWMHYGFELFSSAKGVRFSSIIKIFWERLRMNRPSSMLTISNKVRGITVLTDNEKKLFSKEITLPIVVVPPKIINRLIGCKEITNKTVERFCSKIKPVIDMSDENKKAIVFNPEKMDDNTRNVVLKTIENLTGVITRFDSYNVVLNYDDWPVKSCITAVLPKGLEFRTVVNKLDAIGHKYRTFELDLLAGEEHYKTEVHEEKLRYQLDFSQVFYNPRLSTEHKRIVRKIGKQSIFYDCCAGIGPFVLPVVRNGAHHVLANDLNPNCIDYLKQNMELNHLSFERLKLYNMDAAIFIKTVLADDLASEAEKYNISDSKNKAPTDAHVVMNLPGMSLQFLPYFRGCLRDKPNLSDITLPFPFYVHCHFFVKAPDDLEDNWYFSEAQNLIRKSLGVSKLNFTEVRLVRNVAGRKKMFCATFQLPDEFLFSSDTQKLGVEEANSKEPKEIKECSDKSSNNERSCAQRTVCEIRIEELEPQLKKNKFRIDRVMYFGPELACLEWLMECGSTEVIMSDGTSITCRADMRRYISDFGFNIRSIPIPTISFKWSPVLPTISTKKLDAIYEMRWAKKPNTYVVKVDATDSAVGDSGFQYFKECRQIEILKLNFCDFFTDRAIEHLVSGRPSRTLRNIEIVANPYISDNFIKGIKRIRGLQRAHFYFLPCVAKQASAVQSLKATLPCCRVSFPELKEVGYGYGCSVEDNNVSVHKTEAASR</sequence>
<evidence type="ECO:0000256" key="5">
    <source>
        <dbReference type="ARBA" id="ARBA00022741"/>
    </source>
</evidence>
<dbReference type="PRINTS" id="PR01046">
    <property type="entry name" value="TRNASYNTHPRO"/>
</dbReference>
<dbReference type="Gene3D" id="3.40.50.800">
    <property type="entry name" value="Anticodon-binding domain"/>
    <property type="match status" value="1"/>
</dbReference>
<dbReference type="InterPro" id="IPR036621">
    <property type="entry name" value="Anticodon-bd_dom_sf"/>
</dbReference>
<evidence type="ECO:0000313" key="13">
    <source>
        <dbReference type="EMBL" id="VBB31620.1"/>
    </source>
</evidence>
<proteinExistence type="predicted"/>
<dbReference type="Gene3D" id="3.40.50.150">
    <property type="entry name" value="Vaccinia Virus protein VP39"/>
    <property type="match status" value="1"/>
</dbReference>
<dbReference type="GO" id="GO:0004827">
    <property type="term" value="F:proline-tRNA ligase activity"/>
    <property type="evidence" value="ECO:0007669"/>
    <property type="project" value="UniProtKB-EC"/>
</dbReference>
<dbReference type="Pfam" id="PF03129">
    <property type="entry name" value="HGTP_anticodon"/>
    <property type="match status" value="1"/>
</dbReference>
<dbReference type="Gene3D" id="3.30.930.10">
    <property type="entry name" value="Bira Bifunctional Protein, Domain 2"/>
    <property type="match status" value="1"/>
</dbReference>
<dbReference type="PANTHER" id="PTHR42753">
    <property type="entry name" value="MITOCHONDRIAL RIBOSOME PROTEIN L39/PROLYL-TRNA LIGASE FAMILY MEMBER"/>
    <property type="match status" value="1"/>
</dbReference>
<dbReference type="Proteomes" id="UP000276991">
    <property type="component" value="Unassembled WGS sequence"/>
</dbReference>
<evidence type="ECO:0000256" key="7">
    <source>
        <dbReference type="ARBA" id="ARBA00022917"/>
    </source>
</evidence>
<keyword evidence="6" id="KW-0067">ATP-binding</keyword>
<evidence type="ECO:0000256" key="9">
    <source>
        <dbReference type="ARBA" id="ARBA00029731"/>
    </source>
</evidence>
<dbReference type="STRING" id="6277.A0A498SIM9"/>
<dbReference type="InterPro" id="IPR029063">
    <property type="entry name" value="SAM-dependent_MTases_sf"/>
</dbReference>
<dbReference type="Pfam" id="PF00587">
    <property type="entry name" value="tRNA-synt_2b"/>
    <property type="match status" value="1"/>
</dbReference>
<dbReference type="InterPro" id="IPR032675">
    <property type="entry name" value="LRR_dom_sf"/>
</dbReference>
<dbReference type="InterPro" id="IPR004154">
    <property type="entry name" value="Anticodon-bd"/>
</dbReference>
<dbReference type="AlphaFoldDB" id="A0A498SIM9"/>
<dbReference type="InterPro" id="IPR030382">
    <property type="entry name" value="MeTrfase_TRM5/TYW2"/>
</dbReference>
<dbReference type="Pfam" id="PF02475">
    <property type="entry name" value="TRM5-TYW2_MTfase"/>
    <property type="match status" value="1"/>
</dbReference>
<comment type="catalytic activity">
    <reaction evidence="10">
        <text>tRNA(Pro) + L-proline + ATP = L-prolyl-tRNA(Pro) + AMP + diphosphate</text>
        <dbReference type="Rhea" id="RHEA:14305"/>
        <dbReference type="Rhea" id="RHEA-COMP:9700"/>
        <dbReference type="Rhea" id="RHEA-COMP:9702"/>
        <dbReference type="ChEBI" id="CHEBI:30616"/>
        <dbReference type="ChEBI" id="CHEBI:33019"/>
        <dbReference type="ChEBI" id="CHEBI:60039"/>
        <dbReference type="ChEBI" id="CHEBI:78442"/>
        <dbReference type="ChEBI" id="CHEBI:78532"/>
        <dbReference type="ChEBI" id="CHEBI:456215"/>
        <dbReference type="EC" id="6.1.1.15"/>
    </reaction>
</comment>